<dbReference type="PANTHER" id="PTHR23514">
    <property type="entry name" value="BYPASS OF STOP CODON PROTEIN 6"/>
    <property type="match status" value="1"/>
</dbReference>
<dbReference type="Proteomes" id="UP000005933">
    <property type="component" value="Unassembled WGS sequence"/>
</dbReference>
<dbReference type="Gene3D" id="1.20.1250.20">
    <property type="entry name" value="MFS general substrate transporter like domains"/>
    <property type="match status" value="2"/>
</dbReference>
<evidence type="ECO:0000256" key="1">
    <source>
        <dbReference type="ARBA" id="ARBA00004141"/>
    </source>
</evidence>
<feature type="transmembrane region" description="Helical" evidence="5">
    <location>
        <begin position="312"/>
        <end position="330"/>
    </location>
</feature>
<sequence>MAGRNTTQPSARRGSMPDLWRTGATCASLQRMSSELIQSAGALRARRLPLPARAATMALFFANGATFATWGVHIPTVKARFGLSEASLSLAMFMVAAGAIAAMKFAGGWAARVGTRRASAQAGVAFGVVTGLLMLMPSYPALLAVLLLFGITNAGFDVAMNAQAATVEAHHHKPIISSLHGMFSLGGMVGAAAGGVLLDLGVPAAVHCAGMGLITAGAALCARPFMLPDHVHAPGEPAHPNTGRTLLVLGLLAFFGLVGEGAMYDWTTVYMREVAQSPEALASAGYAAFSGGMALARFGGDAARARWGNTGVLGASGALATGGILLALLWPDPAAVLAGFALMGVGAANMVPIFFVTASRMPGVPAAEGIAAVARFAYVGLLIGPVFIGMIAHHSNLRWGLSLVALTMALIAVAGPRAIRPRG</sequence>
<feature type="transmembrane region" description="Helical" evidence="5">
    <location>
        <begin position="246"/>
        <end position="264"/>
    </location>
</feature>
<gene>
    <name evidence="6" type="primary">mosC</name>
    <name evidence="6" type="ORF">RRSL_04094</name>
</gene>
<dbReference type="GO" id="GO:0016020">
    <property type="term" value="C:membrane"/>
    <property type="evidence" value="ECO:0007669"/>
    <property type="project" value="UniProtKB-SubCell"/>
</dbReference>
<evidence type="ECO:0000256" key="4">
    <source>
        <dbReference type="ARBA" id="ARBA00023136"/>
    </source>
</evidence>
<dbReference type="InterPro" id="IPR036259">
    <property type="entry name" value="MFS_trans_sf"/>
</dbReference>
<dbReference type="Pfam" id="PF07690">
    <property type="entry name" value="MFS_1"/>
    <property type="match status" value="1"/>
</dbReference>
<dbReference type="PANTHER" id="PTHR23514:SF13">
    <property type="entry name" value="INNER MEMBRANE PROTEIN YBJJ"/>
    <property type="match status" value="1"/>
</dbReference>
<feature type="transmembrane region" description="Helical" evidence="5">
    <location>
        <begin position="118"/>
        <end position="135"/>
    </location>
</feature>
<evidence type="ECO:0000256" key="2">
    <source>
        <dbReference type="ARBA" id="ARBA00022692"/>
    </source>
</evidence>
<evidence type="ECO:0000313" key="7">
    <source>
        <dbReference type="Proteomes" id="UP000005933"/>
    </source>
</evidence>
<feature type="transmembrane region" description="Helical" evidence="5">
    <location>
        <begin position="179"/>
        <end position="198"/>
    </location>
</feature>
<protein>
    <submittedName>
        <fullName evidence="6">MosC</fullName>
    </submittedName>
</protein>
<feature type="transmembrane region" description="Helical" evidence="5">
    <location>
        <begin position="204"/>
        <end position="225"/>
    </location>
</feature>
<proteinExistence type="predicted"/>
<dbReference type="SUPFAM" id="SSF103473">
    <property type="entry name" value="MFS general substrate transporter"/>
    <property type="match status" value="1"/>
</dbReference>
<evidence type="ECO:0000256" key="3">
    <source>
        <dbReference type="ARBA" id="ARBA00022989"/>
    </source>
</evidence>
<organism evidence="6 7">
    <name type="scientific">Ralstonia solanacearum (strain UW551)</name>
    <dbReference type="NCBI Taxonomy" id="342110"/>
    <lineage>
        <taxon>Bacteria</taxon>
        <taxon>Pseudomonadati</taxon>
        <taxon>Pseudomonadota</taxon>
        <taxon>Betaproteobacteria</taxon>
        <taxon>Burkholderiales</taxon>
        <taxon>Burkholderiaceae</taxon>
        <taxon>Ralstonia</taxon>
        <taxon>Ralstonia solanacearum species complex</taxon>
    </lineage>
</organism>
<comment type="subcellular location">
    <subcellularLocation>
        <location evidence="1">Membrane</location>
        <topology evidence="1">Multi-pass membrane protein</topology>
    </subcellularLocation>
</comment>
<dbReference type="InterPro" id="IPR051788">
    <property type="entry name" value="MFS_Transporter"/>
</dbReference>
<name>A0AB33VHR9_RALSU</name>
<keyword evidence="3 5" id="KW-1133">Transmembrane helix</keyword>
<accession>A0AB33VHR9</accession>
<feature type="transmembrane region" description="Helical" evidence="5">
    <location>
        <begin position="370"/>
        <end position="393"/>
    </location>
</feature>
<keyword evidence="2 5" id="KW-0812">Transmembrane</keyword>
<dbReference type="EMBL" id="AAKL01000004">
    <property type="protein sequence ID" value="EAP74371.1"/>
    <property type="molecule type" value="Genomic_DNA"/>
</dbReference>
<feature type="transmembrane region" description="Helical" evidence="5">
    <location>
        <begin position="86"/>
        <end position="106"/>
    </location>
</feature>
<keyword evidence="4 5" id="KW-0472">Membrane</keyword>
<feature type="transmembrane region" description="Helical" evidence="5">
    <location>
        <begin position="336"/>
        <end position="358"/>
    </location>
</feature>
<comment type="caution">
    <text evidence="6">The sequence shown here is derived from an EMBL/GenBank/DDBJ whole genome shotgun (WGS) entry which is preliminary data.</text>
</comment>
<dbReference type="InterPro" id="IPR011701">
    <property type="entry name" value="MFS"/>
</dbReference>
<feature type="transmembrane region" description="Helical" evidence="5">
    <location>
        <begin position="399"/>
        <end position="419"/>
    </location>
</feature>
<dbReference type="GO" id="GO:0022857">
    <property type="term" value="F:transmembrane transporter activity"/>
    <property type="evidence" value="ECO:0007669"/>
    <property type="project" value="InterPro"/>
</dbReference>
<feature type="transmembrane region" description="Helical" evidence="5">
    <location>
        <begin position="54"/>
        <end position="74"/>
    </location>
</feature>
<evidence type="ECO:0000256" key="5">
    <source>
        <dbReference type="SAM" id="Phobius"/>
    </source>
</evidence>
<dbReference type="CDD" id="cd17393">
    <property type="entry name" value="MFS_MosC_like"/>
    <property type="match status" value="1"/>
</dbReference>
<evidence type="ECO:0000313" key="6">
    <source>
        <dbReference type="EMBL" id="EAP74371.1"/>
    </source>
</evidence>
<reference evidence="6 7" key="1">
    <citation type="journal article" date="2006" name="Mol. Plant Microbe Interact.">
        <title>Identification of open reading frames unique to a select agent: Ralstonia solanacearum race 3 biovar 2.</title>
        <authorList>
            <person name="Gabriel D.W."/>
            <person name="Allen C."/>
            <person name="Schell M."/>
            <person name="Denny T.P."/>
            <person name="Greenberg J.T."/>
            <person name="Duan Y.P."/>
            <person name="Flores-Cruz Z."/>
            <person name="Huang Q."/>
            <person name="Clifford J.M."/>
            <person name="Presting G."/>
            <person name="Gonzalez E.T."/>
            <person name="Reddy J."/>
            <person name="Elphinstone J."/>
            <person name="Swanson J."/>
            <person name="Yao J."/>
            <person name="Mulholland V."/>
            <person name="Liu L."/>
            <person name="Farmerie W."/>
            <person name="Patnaikuni M."/>
            <person name="Balogh B."/>
            <person name="Norman D."/>
            <person name="Alvarez A."/>
            <person name="Castillo J.A."/>
            <person name="Jones J."/>
            <person name="Saddler G."/>
            <person name="Walunas T."/>
            <person name="Zhukov A."/>
            <person name="Mikhailova N."/>
        </authorList>
    </citation>
    <scope>NUCLEOTIDE SEQUENCE [LARGE SCALE GENOMIC DNA]</scope>
    <source>
        <strain evidence="6 7">UW551</strain>
    </source>
</reference>
<dbReference type="AlphaFoldDB" id="A0AB33VHR9"/>